<feature type="region of interest" description="Disordered" evidence="4">
    <location>
        <begin position="447"/>
        <end position="570"/>
    </location>
</feature>
<dbReference type="Pfam" id="PF17034">
    <property type="entry name" value="zinc_ribbon_16"/>
    <property type="match status" value="1"/>
</dbReference>
<dbReference type="STRING" id="1314777.A0A165A545"/>
<dbReference type="InterPro" id="IPR049092">
    <property type="entry name" value="MIOS_a-sol"/>
</dbReference>
<evidence type="ECO:0000256" key="1">
    <source>
        <dbReference type="ARBA" id="ARBA00009713"/>
    </source>
</evidence>
<reference evidence="7 8" key="1">
    <citation type="journal article" date="2016" name="Mol. Biol. Evol.">
        <title>Comparative Genomics of Early-Diverging Mushroom-Forming Fungi Provides Insights into the Origins of Lignocellulose Decay Capabilities.</title>
        <authorList>
            <person name="Nagy L.G."/>
            <person name="Riley R."/>
            <person name="Tritt A."/>
            <person name="Adam C."/>
            <person name="Daum C."/>
            <person name="Floudas D."/>
            <person name="Sun H."/>
            <person name="Yadav J.S."/>
            <person name="Pangilinan J."/>
            <person name="Larsson K.H."/>
            <person name="Matsuura K."/>
            <person name="Barry K."/>
            <person name="Labutti K."/>
            <person name="Kuo R."/>
            <person name="Ohm R.A."/>
            <person name="Bhattacharya S.S."/>
            <person name="Shirouzu T."/>
            <person name="Yoshinaga Y."/>
            <person name="Martin F.M."/>
            <person name="Grigoriev I.V."/>
            <person name="Hibbett D.S."/>
        </authorList>
    </citation>
    <scope>NUCLEOTIDE SEQUENCE [LARGE SCALE GENOMIC DNA]</scope>
    <source>
        <strain evidence="7 8">HHB9708</strain>
    </source>
</reference>
<dbReference type="InterPro" id="IPR015943">
    <property type="entry name" value="WD40/YVTN_repeat-like_dom_sf"/>
</dbReference>
<evidence type="ECO:0000256" key="3">
    <source>
        <dbReference type="ARBA" id="ARBA00022737"/>
    </source>
</evidence>
<feature type="compositionally biased region" description="Basic and acidic residues" evidence="4">
    <location>
        <begin position="501"/>
        <end position="522"/>
    </location>
</feature>
<dbReference type="PANTHER" id="PTHR16453">
    <property type="entry name" value="WD40 DOMAIN-CONTAINING PROTEIN MIO FAMILY MEMBER"/>
    <property type="match status" value="1"/>
</dbReference>
<dbReference type="Gene3D" id="2.130.10.10">
    <property type="entry name" value="YVTN repeat-like/Quinoprotein amine dehydrogenase"/>
    <property type="match status" value="2"/>
</dbReference>
<dbReference type="Pfam" id="PF21720">
    <property type="entry name" value="MIOS_WD40"/>
    <property type="match status" value="1"/>
</dbReference>
<evidence type="ECO:0000259" key="5">
    <source>
        <dbReference type="Pfam" id="PF17034"/>
    </source>
</evidence>
<sequence length="1106" mass="121977">MNQAERRVLWHPQAETRFIVGDQSGGQITLYDWSPEQSQIKHVNSFGGLQYLKCFAWCPSGISSDIIAVGTSTKVELMRLRSDALVKNSLQSPSSIGLPVRTQRACNSLSFCSASPNLLAAGLDKVRGEPSLLIWDVEAMSTVLSIATESLDNLDSHAHSQRHNPSSKPEARLVNSTAATDNVTATTFLSHSTNLLAAGVSHRWLRLFDIRNPTSAANIHSVASKTINGIATDPFERHRIACYGDGIISVWDTRSLVQPLLKFNDMDARGDGASRNTGTQFNCLEFSSSRRGVLASLERNANYVRFWDLMPIKVTEPYESGVSRERPKGEIQSTLAAKLSWAAPANILPWASNPDTTRLSLSDQDSLSYQLVLANTRTGSRSSSPISSFAFVPNMNAQSSTPNLLTILKNGDLEMYGVSDPSHTQWSCHGDLAVGSASTYSVYHPADTQHESYPDPWTLVNPSQSGDARSRFAVPESEGKLSQSPKFGRGDRDGFPLPSTRTKETSATRHDGPGNVVFEREPSNGMTLPEVGLGEQPSGRGNSSSRMGTGTEKPNRSSSRGRSKTYPEERTGFRALQDDVSLLMKRRALRGYGLQSPYNPVAARDDPMHGKALSEIWRWLNYSGEITDKHMSNQSGYDFTFQGVQTIWEGFTPTTNFNALSQSLTPRNAAHLELENNYPDGSSLSPSVSRAKVRKSRSPAPIGPHGSYVAAVTSLASRKDPERWSSRSTVLTAKANQRKLALQLCGFGESDDDLAAITRWDQEGKRRKAACWAVFSGQTKMALDLLTKSNDERDRLVAGMLAVFSETGGSNLMDKTPHLKEQYSRIIPALEDPYLRAMLYHLALEDWSEVLDEELLPLRERVALAIKFLSDSDLSEYLRRQTEQAKKRGDILGLILTGLTPAGMDLLQSYVDLTGDVQTAAVMASLVFPMKVNDSRAERWIETYRTLLDYWKLFHHRCQFDIQRGQILRDGSTDRVRLMEAWKPQIVLHCNFCSKTLDSRTAADGSRNATDTACPHCGRTLPRCSVCLLPIGIHVDIVRDAKLAAGYPPHEIVDHALLFCQSCRHGGHARHIVEWFEGSDDGATRSHAVCAVADCPCHCLSEPVTS</sequence>
<accession>A0A165A545</accession>
<evidence type="ECO:0000259" key="6">
    <source>
        <dbReference type="Pfam" id="PF21719"/>
    </source>
</evidence>
<keyword evidence="2" id="KW-0853">WD repeat</keyword>
<name>A0A165A545_9AGAM</name>
<evidence type="ECO:0000256" key="2">
    <source>
        <dbReference type="ARBA" id="ARBA00022574"/>
    </source>
</evidence>
<feature type="domain" description="GATOR2 complex protein MIO zinc-ribbon like" evidence="5">
    <location>
        <begin position="990"/>
        <end position="1100"/>
    </location>
</feature>
<feature type="compositionally biased region" description="Polar residues" evidence="4">
    <location>
        <begin position="539"/>
        <end position="548"/>
    </location>
</feature>
<dbReference type="CDD" id="cd16691">
    <property type="entry name" value="mRING-H2-C3H3C2_Mio"/>
    <property type="match status" value="1"/>
</dbReference>
<dbReference type="GO" id="GO:0005737">
    <property type="term" value="C:cytoplasm"/>
    <property type="evidence" value="ECO:0007669"/>
    <property type="project" value="TreeGrafter"/>
</dbReference>
<keyword evidence="3" id="KW-0677">Repeat</keyword>
<evidence type="ECO:0000313" key="7">
    <source>
        <dbReference type="EMBL" id="KZS98492.1"/>
    </source>
</evidence>
<dbReference type="OrthoDB" id="341486at2759"/>
<organism evidence="7 8">
    <name type="scientific">Sistotremastrum niveocremeum HHB9708</name>
    <dbReference type="NCBI Taxonomy" id="1314777"/>
    <lineage>
        <taxon>Eukaryota</taxon>
        <taxon>Fungi</taxon>
        <taxon>Dikarya</taxon>
        <taxon>Basidiomycota</taxon>
        <taxon>Agaricomycotina</taxon>
        <taxon>Agaricomycetes</taxon>
        <taxon>Sistotremastrales</taxon>
        <taxon>Sistotremastraceae</taxon>
        <taxon>Sertulicium</taxon>
        <taxon>Sertulicium niveocremeum</taxon>
    </lineage>
</organism>
<proteinExistence type="inferred from homology"/>
<dbReference type="InterPro" id="IPR036322">
    <property type="entry name" value="WD40_repeat_dom_sf"/>
</dbReference>
<evidence type="ECO:0000313" key="8">
    <source>
        <dbReference type="Proteomes" id="UP000076722"/>
    </source>
</evidence>
<gene>
    <name evidence="7" type="ORF">SISNIDRAFT_448741</name>
</gene>
<dbReference type="Pfam" id="PF21719">
    <property type="entry name" value="MIOS_a-sol"/>
    <property type="match status" value="1"/>
</dbReference>
<dbReference type="AlphaFoldDB" id="A0A165A545"/>
<dbReference type="SUPFAM" id="SSF50978">
    <property type="entry name" value="WD40 repeat-like"/>
    <property type="match status" value="1"/>
</dbReference>
<keyword evidence="8" id="KW-1185">Reference proteome</keyword>
<dbReference type="Proteomes" id="UP000076722">
    <property type="component" value="Unassembled WGS sequence"/>
</dbReference>
<comment type="similarity">
    <text evidence="1">Belongs to the WD repeat mio family.</text>
</comment>
<protein>
    <submittedName>
        <fullName evidence="7">Uncharacterized protein</fullName>
    </submittedName>
</protein>
<dbReference type="GO" id="GO:1904263">
    <property type="term" value="P:positive regulation of TORC1 signaling"/>
    <property type="evidence" value="ECO:0007669"/>
    <property type="project" value="TreeGrafter"/>
</dbReference>
<evidence type="ECO:0000256" key="4">
    <source>
        <dbReference type="SAM" id="MobiDB-lite"/>
    </source>
</evidence>
<feature type="domain" description="MIOS-like alpha-solenoid" evidence="6">
    <location>
        <begin position="730"/>
        <end position="868"/>
    </location>
</feature>
<dbReference type="EMBL" id="KV419395">
    <property type="protein sequence ID" value="KZS98492.1"/>
    <property type="molecule type" value="Genomic_DNA"/>
</dbReference>
<dbReference type="PANTHER" id="PTHR16453:SF9">
    <property type="entry name" value="GATOR COMPLEX PROTEIN MIOS"/>
    <property type="match status" value="1"/>
</dbReference>
<dbReference type="InterPro" id="IPR031488">
    <property type="entry name" value="Zn_ribbon_mio"/>
</dbReference>
<dbReference type="InterPro" id="IPR037593">
    <property type="entry name" value="MIOS/Sea4"/>
</dbReference>